<feature type="transmembrane region" description="Helical" evidence="1">
    <location>
        <begin position="20"/>
        <end position="49"/>
    </location>
</feature>
<dbReference type="Proteomes" id="UP000198882">
    <property type="component" value="Unassembled WGS sequence"/>
</dbReference>
<organism evidence="2 3">
    <name type="scientific">Natronorubrum texcoconense</name>
    <dbReference type="NCBI Taxonomy" id="1095776"/>
    <lineage>
        <taxon>Archaea</taxon>
        <taxon>Methanobacteriati</taxon>
        <taxon>Methanobacteriota</taxon>
        <taxon>Stenosarchaea group</taxon>
        <taxon>Halobacteria</taxon>
        <taxon>Halobacteriales</taxon>
        <taxon>Natrialbaceae</taxon>
        <taxon>Natronorubrum</taxon>
    </lineage>
</organism>
<keyword evidence="3" id="KW-1185">Reference proteome</keyword>
<dbReference type="EMBL" id="FNFE01000002">
    <property type="protein sequence ID" value="SDJ80756.1"/>
    <property type="molecule type" value="Genomic_DNA"/>
</dbReference>
<accession>A0A1G8WRR1</accession>
<proteinExistence type="predicted"/>
<name>A0A1G8WRR1_9EURY</name>
<protein>
    <submittedName>
        <fullName evidence="2">Uncharacterized protein</fullName>
    </submittedName>
</protein>
<keyword evidence="1" id="KW-1133">Transmembrane helix</keyword>
<reference evidence="3" key="1">
    <citation type="submission" date="2016-10" db="EMBL/GenBank/DDBJ databases">
        <authorList>
            <person name="Varghese N."/>
            <person name="Submissions S."/>
        </authorList>
    </citation>
    <scope>NUCLEOTIDE SEQUENCE [LARGE SCALE GENOMIC DNA]</scope>
    <source>
        <strain evidence="3">B4,CECT 8067,JCM 17497</strain>
    </source>
</reference>
<dbReference type="STRING" id="1095776.SAMN04515672_1481"/>
<gene>
    <name evidence="2" type="ORF">SAMN04515672_1481</name>
</gene>
<keyword evidence="1" id="KW-0472">Membrane</keyword>
<sequence length="59" mass="6613">MYHMSNAETTSDYDWATGMRFAAFFLASLVLVYDVLIGILLLALVLILISAVERRSDQS</sequence>
<dbReference type="AlphaFoldDB" id="A0A1G8WRR1"/>
<evidence type="ECO:0000256" key="1">
    <source>
        <dbReference type="SAM" id="Phobius"/>
    </source>
</evidence>
<keyword evidence="1" id="KW-0812">Transmembrane</keyword>
<evidence type="ECO:0000313" key="3">
    <source>
        <dbReference type="Proteomes" id="UP000198882"/>
    </source>
</evidence>
<evidence type="ECO:0000313" key="2">
    <source>
        <dbReference type="EMBL" id="SDJ80756.1"/>
    </source>
</evidence>